<keyword evidence="2" id="KW-0433">Leucine-rich repeat</keyword>
<reference evidence="7 8" key="1">
    <citation type="submission" date="2020-08" db="EMBL/GenBank/DDBJ databases">
        <title>Plant Genome Project.</title>
        <authorList>
            <person name="Zhang R.-G."/>
        </authorList>
    </citation>
    <scope>NUCLEOTIDE SEQUENCE [LARGE SCALE GENOMIC DNA]</scope>
    <source>
        <tissue evidence="7">Rhizome</tissue>
    </source>
</reference>
<comment type="caution">
    <text evidence="7">The sequence shown here is derived from an EMBL/GenBank/DDBJ whole genome shotgun (WGS) entry which is preliminary data.</text>
</comment>
<evidence type="ECO:0000256" key="1">
    <source>
        <dbReference type="ARBA" id="ARBA00008894"/>
    </source>
</evidence>
<dbReference type="AlphaFoldDB" id="A0A8J5HIQ4"/>
<name>A0A8J5HIQ4_ZINOF</name>
<evidence type="ECO:0000313" key="7">
    <source>
        <dbReference type="EMBL" id="KAG6528221.1"/>
    </source>
</evidence>
<evidence type="ECO:0000256" key="5">
    <source>
        <dbReference type="ARBA" id="ARBA00022821"/>
    </source>
</evidence>
<dbReference type="PANTHER" id="PTHR19338:SF45">
    <property type="entry name" value="RX N-TERMINAL DOMAIN-CONTAINING PROTEIN"/>
    <property type="match status" value="1"/>
</dbReference>
<proteinExistence type="inferred from homology"/>
<dbReference type="GO" id="GO:0000166">
    <property type="term" value="F:nucleotide binding"/>
    <property type="evidence" value="ECO:0007669"/>
    <property type="project" value="UniProtKB-KW"/>
</dbReference>
<keyword evidence="5" id="KW-0611">Plant defense</keyword>
<dbReference type="GO" id="GO:0006952">
    <property type="term" value="P:defense response"/>
    <property type="evidence" value="ECO:0007669"/>
    <property type="project" value="UniProtKB-KW"/>
</dbReference>
<protein>
    <recommendedName>
        <fullName evidence="6">Disease resistance N-terminal domain-containing protein</fullName>
    </recommendedName>
</protein>
<feature type="domain" description="Disease resistance N-terminal" evidence="6">
    <location>
        <begin position="16"/>
        <end position="92"/>
    </location>
</feature>
<dbReference type="Gene3D" id="1.20.5.4130">
    <property type="match status" value="1"/>
</dbReference>
<evidence type="ECO:0000256" key="4">
    <source>
        <dbReference type="ARBA" id="ARBA00022741"/>
    </source>
</evidence>
<dbReference type="EMBL" id="JACMSC010000003">
    <property type="protein sequence ID" value="KAG6528221.1"/>
    <property type="molecule type" value="Genomic_DNA"/>
</dbReference>
<accession>A0A8J5HIQ4</accession>
<comment type="similarity">
    <text evidence="1">Belongs to the disease resistance NB-LRR family.</text>
</comment>
<keyword evidence="4" id="KW-0547">Nucleotide-binding</keyword>
<dbReference type="Pfam" id="PF18052">
    <property type="entry name" value="Rx_N"/>
    <property type="match status" value="1"/>
</dbReference>
<dbReference type="InterPro" id="IPR041118">
    <property type="entry name" value="Rx_N"/>
</dbReference>
<evidence type="ECO:0000313" key="8">
    <source>
        <dbReference type="Proteomes" id="UP000734854"/>
    </source>
</evidence>
<evidence type="ECO:0000259" key="6">
    <source>
        <dbReference type="Pfam" id="PF18052"/>
    </source>
</evidence>
<gene>
    <name evidence="7" type="ORF">ZIOFF_010372</name>
</gene>
<evidence type="ECO:0000256" key="2">
    <source>
        <dbReference type="ARBA" id="ARBA00022614"/>
    </source>
</evidence>
<keyword evidence="3" id="KW-0677">Repeat</keyword>
<dbReference type="PANTHER" id="PTHR19338">
    <property type="entry name" value="TRANSLOCASE OF INNER MITOCHONDRIAL MEMBRANE 13 HOMOLOG"/>
    <property type="match status" value="1"/>
</dbReference>
<sequence length="95" mass="10830">MATMMAMKAVDFSFQSIAGKLEKMLEEEAALLAGVEDDVRYIVAELRSITSFLTAMSTRRNMDVELQNWVQEVREVAYDAEDSIDEFNCRLRSTP</sequence>
<dbReference type="CDD" id="cd14798">
    <property type="entry name" value="RX-CC_like"/>
    <property type="match status" value="1"/>
</dbReference>
<dbReference type="Proteomes" id="UP000734854">
    <property type="component" value="Unassembled WGS sequence"/>
</dbReference>
<organism evidence="7 8">
    <name type="scientific">Zingiber officinale</name>
    <name type="common">Ginger</name>
    <name type="synonym">Amomum zingiber</name>
    <dbReference type="NCBI Taxonomy" id="94328"/>
    <lineage>
        <taxon>Eukaryota</taxon>
        <taxon>Viridiplantae</taxon>
        <taxon>Streptophyta</taxon>
        <taxon>Embryophyta</taxon>
        <taxon>Tracheophyta</taxon>
        <taxon>Spermatophyta</taxon>
        <taxon>Magnoliopsida</taxon>
        <taxon>Liliopsida</taxon>
        <taxon>Zingiberales</taxon>
        <taxon>Zingiberaceae</taxon>
        <taxon>Zingiber</taxon>
    </lineage>
</organism>
<keyword evidence="8" id="KW-1185">Reference proteome</keyword>
<evidence type="ECO:0000256" key="3">
    <source>
        <dbReference type="ARBA" id="ARBA00022737"/>
    </source>
</evidence>
<dbReference type="InterPro" id="IPR038005">
    <property type="entry name" value="RX-like_CC"/>
</dbReference>